<sequence length="176" mass="18477">MTVYALGALTPQLPPEGEYWIAPSAEVMGAVILKKNASIWWGAVARGDTESLTIGENSNVQDGSVLHADHGMPLVIGANVTVGHMVMLHGCTIGDNSLIGIGAIVLNGAKIGRNCLIGAGALIPEGKEIPDNSLVMGAPGKVVREISEQQARGLTMSALHYVENWKRFARDLKAVG</sequence>
<dbReference type="InterPro" id="IPR047324">
    <property type="entry name" value="LbH_gamma_CA-like"/>
</dbReference>
<gene>
    <name evidence="1" type="ORF">CSW64_16795</name>
</gene>
<protein>
    <submittedName>
        <fullName evidence="1">Gamma carbonic anhydrase family protein</fullName>
    </submittedName>
</protein>
<dbReference type="PANTHER" id="PTHR13061:SF29">
    <property type="entry name" value="GAMMA CARBONIC ANHYDRASE-LIKE 1, MITOCHONDRIAL-RELATED"/>
    <property type="match status" value="1"/>
</dbReference>
<dbReference type="InterPro" id="IPR001451">
    <property type="entry name" value="Hexapep"/>
</dbReference>
<name>A0A2D2B103_9CAUL</name>
<dbReference type="PANTHER" id="PTHR13061">
    <property type="entry name" value="DYNACTIN SUBUNIT P25"/>
    <property type="match status" value="1"/>
</dbReference>
<dbReference type="CDD" id="cd04645">
    <property type="entry name" value="LbH_gamma_CA_like"/>
    <property type="match status" value="1"/>
</dbReference>
<dbReference type="EMBL" id="CP024201">
    <property type="protein sequence ID" value="ATQ43930.1"/>
    <property type="molecule type" value="Genomic_DNA"/>
</dbReference>
<dbReference type="OrthoDB" id="9803036at2"/>
<dbReference type="InterPro" id="IPR011004">
    <property type="entry name" value="Trimer_LpxA-like_sf"/>
</dbReference>
<accession>A0A2D2B103</accession>
<dbReference type="AlphaFoldDB" id="A0A2D2B103"/>
<proteinExistence type="predicted"/>
<dbReference type="Gene3D" id="2.160.10.10">
    <property type="entry name" value="Hexapeptide repeat proteins"/>
    <property type="match status" value="1"/>
</dbReference>
<evidence type="ECO:0000313" key="2">
    <source>
        <dbReference type="Proteomes" id="UP000228945"/>
    </source>
</evidence>
<evidence type="ECO:0000313" key="1">
    <source>
        <dbReference type="EMBL" id="ATQ43930.1"/>
    </source>
</evidence>
<dbReference type="InterPro" id="IPR050484">
    <property type="entry name" value="Transf_Hexapept/Carb_Anhydrase"/>
</dbReference>
<dbReference type="SUPFAM" id="SSF51161">
    <property type="entry name" value="Trimeric LpxA-like enzymes"/>
    <property type="match status" value="1"/>
</dbReference>
<organism evidence="1 2">
    <name type="scientific">Caulobacter mirabilis</name>
    <dbReference type="NCBI Taxonomy" id="69666"/>
    <lineage>
        <taxon>Bacteria</taxon>
        <taxon>Pseudomonadati</taxon>
        <taxon>Pseudomonadota</taxon>
        <taxon>Alphaproteobacteria</taxon>
        <taxon>Caulobacterales</taxon>
        <taxon>Caulobacteraceae</taxon>
        <taxon>Caulobacter</taxon>
    </lineage>
</organism>
<dbReference type="Proteomes" id="UP000228945">
    <property type="component" value="Chromosome"/>
</dbReference>
<keyword evidence="2" id="KW-1185">Reference proteome</keyword>
<dbReference type="Pfam" id="PF00132">
    <property type="entry name" value="Hexapep"/>
    <property type="match status" value="1"/>
</dbReference>
<dbReference type="KEGG" id="cmb:CSW64_16795"/>
<reference evidence="1 2" key="1">
    <citation type="submission" date="2017-10" db="EMBL/GenBank/DDBJ databases">
        <title>Genome sequence of Caulobacter mirabilis FWC38.</title>
        <authorList>
            <person name="Fiebig A."/>
            <person name="Crosson S."/>
        </authorList>
    </citation>
    <scope>NUCLEOTIDE SEQUENCE [LARGE SCALE GENOMIC DNA]</scope>
    <source>
        <strain evidence="1 2">FWC 38</strain>
    </source>
</reference>
<dbReference type="RefSeq" id="WP_099623178.1">
    <property type="nucleotide sequence ID" value="NZ_CP024201.1"/>
</dbReference>